<keyword evidence="2" id="KW-1185">Reference proteome</keyword>
<sequence>MSTSSEHLLAGPWGLPGELDSELARALEQQSYGTALALLRDALPDNPPPRLLVLLAFVRFQDALEVMVSELMPAAQEALALLERATEAGLPLEAVAPLREEVEHTLAEETARELAAERMTPERAAQAPLEEVLEAASALRASQPARAAELFLVAAERGEPVRAPLHRAEAGLALYQAGRVEEARPLLEATLAADWRPPELWRDRLQVDWAATLLLERAHRAQDTAAFEALWTQAQALGRQYQRPFPFSWLTQERLLTLLLERQDGPRAAQVALRLESSREYLPRALAAKVAEARTLARRQSVPPS</sequence>
<proteinExistence type="predicted"/>
<name>A0A1H7NUM1_STIAU</name>
<evidence type="ECO:0000313" key="1">
    <source>
        <dbReference type="EMBL" id="SEL27350.1"/>
    </source>
</evidence>
<dbReference type="OrthoDB" id="5513915at2"/>
<accession>A0A1H7NUM1</accession>
<dbReference type="Proteomes" id="UP000182719">
    <property type="component" value="Unassembled WGS sequence"/>
</dbReference>
<evidence type="ECO:0008006" key="3">
    <source>
        <dbReference type="Google" id="ProtNLM"/>
    </source>
</evidence>
<gene>
    <name evidence="1" type="ORF">SAMN05444354_10580</name>
</gene>
<dbReference type="RefSeq" id="WP_075006424.1">
    <property type="nucleotide sequence ID" value="NZ_FOAP01000005.1"/>
</dbReference>
<organism evidence="1 2">
    <name type="scientific">Stigmatella aurantiaca</name>
    <dbReference type="NCBI Taxonomy" id="41"/>
    <lineage>
        <taxon>Bacteria</taxon>
        <taxon>Pseudomonadati</taxon>
        <taxon>Myxococcota</taxon>
        <taxon>Myxococcia</taxon>
        <taxon>Myxococcales</taxon>
        <taxon>Cystobacterineae</taxon>
        <taxon>Archangiaceae</taxon>
        <taxon>Stigmatella</taxon>
    </lineage>
</organism>
<dbReference type="AlphaFoldDB" id="A0A1H7NUM1"/>
<dbReference type="EMBL" id="FOAP01000005">
    <property type="protein sequence ID" value="SEL27350.1"/>
    <property type="molecule type" value="Genomic_DNA"/>
</dbReference>
<reference evidence="2" key="1">
    <citation type="submission" date="2016-10" db="EMBL/GenBank/DDBJ databases">
        <authorList>
            <person name="Varghese N."/>
            <person name="Submissions S."/>
        </authorList>
    </citation>
    <scope>NUCLEOTIDE SEQUENCE [LARGE SCALE GENOMIC DNA]</scope>
    <source>
        <strain evidence="2">DSM 17044</strain>
    </source>
</reference>
<protein>
    <recommendedName>
        <fullName evidence="3">Tetratricopeptide repeat domain protein</fullName>
    </recommendedName>
</protein>
<evidence type="ECO:0000313" key="2">
    <source>
        <dbReference type="Proteomes" id="UP000182719"/>
    </source>
</evidence>